<evidence type="ECO:0000313" key="2">
    <source>
        <dbReference type="EMBL" id="KAJ8303933.1"/>
    </source>
</evidence>
<evidence type="ECO:0000313" key="3">
    <source>
        <dbReference type="Proteomes" id="UP001217089"/>
    </source>
</evidence>
<dbReference type="PROSITE" id="PS50835">
    <property type="entry name" value="IG_LIKE"/>
    <property type="match status" value="1"/>
</dbReference>
<dbReference type="EMBL" id="JARBDR010000903">
    <property type="protein sequence ID" value="KAJ8303933.1"/>
    <property type="molecule type" value="Genomic_DNA"/>
</dbReference>
<protein>
    <recommendedName>
        <fullName evidence="1">Ig-like domain-containing protein</fullName>
    </recommendedName>
</protein>
<dbReference type="InterPro" id="IPR036179">
    <property type="entry name" value="Ig-like_dom_sf"/>
</dbReference>
<accession>A0ABQ9EF50</accession>
<dbReference type="Gene3D" id="2.60.40.10">
    <property type="entry name" value="Immunoglobulins"/>
    <property type="match status" value="2"/>
</dbReference>
<name>A0ABQ9EF50_TEGGR</name>
<dbReference type="InterPro" id="IPR007110">
    <property type="entry name" value="Ig-like_dom"/>
</dbReference>
<dbReference type="PANTHER" id="PTHR23279:SF36">
    <property type="entry name" value="DEFECTIVE PROBOSCIS EXTENSION RESPONSE 9, ISOFORM A"/>
    <property type="match status" value="1"/>
</dbReference>
<dbReference type="Pfam" id="PF13927">
    <property type="entry name" value="Ig_3"/>
    <property type="match status" value="1"/>
</dbReference>
<dbReference type="InterPro" id="IPR037448">
    <property type="entry name" value="Zig-8"/>
</dbReference>
<proteinExistence type="predicted"/>
<dbReference type="SUPFAM" id="SSF48726">
    <property type="entry name" value="Immunoglobulin"/>
    <property type="match status" value="2"/>
</dbReference>
<dbReference type="InterPro" id="IPR013783">
    <property type="entry name" value="Ig-like_fold"/>
</dbReference>
<reference evidence="2 3" key="1">
    <citation type="submission" date="2022-12" db="EMBL/GenBank/DDBJ databases">
        <title>Chromosome-level genome of Tegillarca granosa.</title>
        <authorList>
            <person name="Kim J."/>
        </authorList>
    </citation>
    <scope>NUCLEOTIDE SEQUENCE [LARGE SCALE GENOMIC DNA]</scope>
    <source>
        <strain evidence="2">Teg-2019</strain>
        <tissue evidence="2">Adductor muscle</tissue>
    </source>
</reference>
<dbReference type="Proteomes" id="UP001217089">
    <property type="component" value="Unassembled WGS sequence"/>
</dbReference>
<dbReference type="SMART" id="SM00409">
    <property type="entry name" value="IG"/>
    <property type="match status" value="2"/>
</dbReference>
<sequence length="213" mass="24831">MLSIYCCWLGYLKVAWRKVPMDYPLTVGSMTFEPKEDITVTFRKMKKRSRTQYDLNIKRAQPRHSGKYECQISSSDVYVHHVNLIVLDRKVEKIPPVIVTGTTVVDLYQKINLTCTATGKSRAPEDIDWFHDSHVIQTHDPKWRDKIVIYKYKPEVPGKTLVSNLIIDVSQEEHGGRYLCRSSDRETAFIEVNILMNTPDSFFIYMLMLKKLP</sequence>
<dbReference type="PANTHER" id="PTHR23279">
    <property type="entry name" value="DEFECTIVE PROBOSCIS EXTENSION RESPONSE DPR -RELATED"/>
    <property type="match status" value="1"/>
</dbReference>
<comment type="caution">
    <text evidence="2">The sequence shown here is derived from an EMBL/GenBank/DDBJ whole genome shotgun (WGS) entry which is preliminary data.</text>
</comment>
<gene>
    <name evidence="2" type="ORF">KUTeg_017516</name>
</gene>
<dbReference type="InterPro" id="IPR003599">
    <property type="entry name" value="Ig_sub"/>
</dbReference>
<feature type="domain" description="Ig-like" evidence="1">
    <location>
        <begin position="95"/>
        <end position="191"/>
    </location>
</feature>
<organism evidence="2 3">
    <name type="scientific">Tegillarca granosa</name>
    <name type="common">Malaysian cockle</name>
    <name type="synonym">Anadara granosa</name>
    <dbReference type="NCBI Taxonomy" id="220873"/>
    <lineage>
        <taxon>Eukaryota</taxon>
        <taxon>Metazoa</taxon>
        <taxon>Spiralia</taxon>
        <taxon>Lophotrochozoa</taxon>
        <taxon>Mollusca</taxon>
        <taxon>Bivalvia</taxon>
        <taxon>Autobranchia</taxon>
        <taxon>Pteriomorphia</taxon>
        <taxon>Arcoida</taxon>
        <taxon>Arcoidea</taxon>
        <taxon>Arcidae</taxon>
        <taxon>Tegillarca</taxon>
    </lineage>
</organism>
<evidence type="ECO:0000259" key="1">
    <source>
        <dbReference type="PROSITE" id="PS50835"/>
    </source>
</evidence>
<keyword evidence="3" id="KW-1185">Reference proteome</keyword>